<evidence type="ECO:0000313" key="6">
    <source>
        <dbReference type="Proteomes" id="UP000066049"/>
    </source>
</evidence>
<dbReference type="CDD" id="cd03214">
    <property type="entry name" value="ABC_Iron-Siderophores_B12_Hemin"/>
    <property type="match status" value="1"/>
</dbReference>
<dbReference type="PROSITE" id="PS50893">
    <property type="entry name" value="ABC_TRANSPORTER_2"/>
    <property type="match status" value="1"/>
</dbReference>
<dbReference type="Gene3D" id="3.40.50.300">
    <property type="entry name" value="P-loop containing nucleotide triphosphate hydrolases"/>
    <property type="match status" value="1"/>
</dbReference>
<keyword evidence="3 5" id="KW-0067">ATP-binding</keyword>
<gene>
    <name evidence="5" type="ORF">CCON33237_0986</name>
</gene>
<keyword evidence="2" id="KW-0547">Nucleotide-binding</keyword>
<dbReference type="InterPro" id="IPR017871">
    <property type="entry name" value="ABC_transporter-like_CS"/>
</dbReference>
<organism evidence="5 6">
    <name type="scientific">Campylobacter concisus</name>
    <dbReference type="NCBI Taxonomy" id="199"/>
    <lineage>
        <taxon>Bacteria</taxon>
        <taxon>Pseudomonadati</taxon>
        <taxon>Campylobacterota</taxon>
        <taxon>Epsilonproteobacteria</taxon>
        <taxon>Campylobacterales</taxon>
        <taxon>Campylobacteraceae</taxon>
        <taxon>Campylobacter</taxon>
    </lineage>
</organism>
<dbReference type="RefSeq" id="WP_054196661.1">
    <property type="nucleotide sequence ID" value="NZ_CABMKQ010000049.1"/>
</dbReference>
<dbReference type="InterPro" id="IPR027417">
    <property type="entry name" value="P-loop_NTPase"/>
</dbReference>
<dbReference type="PANTHER" id="PTHR42734:SF19">
    <property type="entry name" value="IRON COMPOUNDS ABC TRANSPORTER, ATP-BINDING PROTEIN"/>
    <property type="match status" value="1"/>
</dbReference>
<dbReference type="SMART" id="SM00382">
    <property type="entry name" value="AAA"/>
    <property type="match status" value="1"/>
</dbReference>
<dbReference type="PATRIC" id="fig|199.248.peg.1020"/>
<feature type="domain" description="ABC transporter" evidence="4">
    <location>
        <begin position="3"/>
        <end position="238"/>
    </location>
</feature>
<dbReference type="AlphaFoldDB" id="A0A0M4TMZ5"/>
<evidence type="ECO:0000256" key="1">
    <source>
        <dbReference type="ARBA" id="ARBA00022448"/>
    </source>
</evidence>
<dbReference type="EMBL" id="CP012541">
    <property type="protein sequence ID" value="ALF47664.1"/>
    <property type="molecule type" value="Genomic_DNA"/>
</dbReference>
<keyword evidence="1" id="KW-0813">Transport</keyword>
<evidence type="ECO:0000256" key="3">
    <source>
        <dbReference type="ARBA" id="ARBA00022840"/>
    </source>
</evidence>
<dbReference type="FunFam" id="3.40.50.300:FF:000134">
    <property type="entry name" value="Iron-enterobactin ABC transporter ATP-binding protein"/>
    <property type="match status" value="1"/>
</dbReference>
<accession>A0A0M4TMZ5</accession>
<dbReference type="GO" id="GO:0005524">
    <property type="term" value="F:ATP binding"/>
    <property type="evidence" value="ECO:0007669"/>
    <property type="project" value="UniProtKB-KW"/>
</dbReference>
<name>A0A0M4TMZ5_9BACT</name>
<sequence length="258" mass="29096">MKFKIKNLSCGYDKKVVIENFNANLQDGDIFCLLGSNGVGKTTTFKTILGFLKPLGGEILIDGKDALKMSEKERASFISYVPQAHTPPFAFSVFDVVMMSANARLGIFERPSKKYEMIALDVLKTLNLESFKDKIYTDLSGGERQMVLIARALAQRSKVMLLDEPTANLDFGNQMRVLKEIKKLAKQGYIIILTSHQPEQVFYLNAKVAMLGRDKNYIYGKASEVMNGENLKKIYGVDIRVVKNIIDKREHYSCVMVD</sequence>
<proteinExistence type="predicted"/>
<dbReference type="PANTHER" id="PTHR42734">
    <property type="entry name" value="METAL TRANSPORT SYSTEM ATP-BINDING PROTEIN TM_0124-RELATED"/>
    <property type="match status" value="1"/>
</dbReference>
<protein>
    <submittedName>
        <fullName evidence="5">Iron ABC transporter, ATP-binding protein</fullName>
    </submittedName>
</protein>
<dbReference type="InterPro" id="IPR050153">
    <property type="entry name" value="Metal_Ion_Import_ABC"/>
</dbReference>
<dbReference type="PROSITE" id="PS00211">
    <property type="entry name" value="ABC_TRANSPORTER_1"/>
    <property type="match status" value="1"/>
</dbReference>
<dbReference type="InterPro" id="IPR003593">
    <property type="entry name" value="AAA+_ATPase"/>
</dbReference>
<dbReference type="Pfam" id="PF00005">
    <property type="entry name" value="ABC_tran"/>
    <property type="match status" value="1"/>
</dbReference>
<dbReference type="GO" id="GO:0016887">
    <property type="term" value="F:ATP hydrolysis activity"/>
    <property type="evidence" value="ECO:0007669"/>
    <property type="project" value="InterPro"/>
</dbReference>
<evidence type="ECO:0000313" key="5">
    <source>
        <dbReference type="EMBL" id="ALF47664.1"/>
    </source>
</evidence>
<reference evidence="6" key="1">
    <citation type="submission" date="2015-08" db="EMBL/GenBank/DDBJ databases">
        <title>Comparative genomics of the Campylobacter concisus group.</title>
        <authorList>
            <person name="Miller W.G."/>
            <person name="Yee E."/>
            <person name="Chapman M.H."/>
            <person name="Huynh S."/>
            <person name="Bono J.L."/>
            <person name="On S.L.W."/>
            <person name="St Leger J."/>
            <person name="Foster G."/>
            <person name="Parker C.T."/>
        </authorList>
    </citation>
    <scope>NUCLEOTIDE SEQUENCE [LARGE SCALE GENOMIC DNA]</scope>
    <source>
        <strain evidence="6">ATCC 33237</strain>
    </source>
</reference>
<dbReference type="InterPro" id="IPR003439">
    <property type="entry name" value="ABC_transporter-like_ATP-bd"/>
</dbReference>
<dbReference type="GeneID" id="28662663"/>
<evidence type="ECO:0000259" key="4">
    <source>
        <dbReference type="PROSITE" id="PS50893"/>
    </source>
</evidence>
<dbReference type="Proteomes" id="UP000066049">
    <property type="component" value="Chromosome"/>
</dbReference>
<dbReference type="KEGG" id="ccoc:CCON33237_0986"/>
<dbReference type="SUPFAM" id="SSF52540">
    <property type="entry name" value="P-loop containing nucleoside triphosphate hydrolases"/>
    <property type="match status" value="1"/>
</dbReference>
<evidence type="ECO:0000256" key="2">
    <source>
        <dbReference type="ARBA" id="ARBA00022741"/>
    </source>
</evidence>